<dbReference type="InterPro" id="IPR010658">
    <property type="entry name" value="Nodulin-like"/>
</dbReference>
<feature type="transmembrane region" description="Helical" evidence="6">
    <location>
        <begin position="239"/>
        <end position="259"/>
    </location>
</feature>
<keyword evidence="3 6" id="KW-1133">Transmembrane helix</keyword>
<dbReference type="InterPro" id="IPR056555">
    <property type="entry name" value="NFD4_C"/>
</dbReference>
<comment type="subcellular location">
    <subcellularLocation>
        <location evidence="1">Membrane</location>
        <topology evidence="1">Multi-pass membrane protein</topology>
    </subcellularLocation>
</comment>
<feature type="compositionally biased region" description="Polar residues" evidence="5">
    <location>
        <begin position="287"/>
        <end position="305"/>
    </location>
</feature>
<feature type="transmembrane region" description="Helical" evidence="6">
    <location>
        <begin position="205"/>
        <end position="224"/>
    </location>
</feature>
<dbReference type="EMBL" id="GBEZ01007494">
    <property type="protein sequence ID" value="JAC77973.1"/>
    <property type="molecule type" value="Transcribed_RNA"/>
</dbReference>
<feature type="transmembrane region" description="Helical" evidence="6">
    <location>
        <begin position="169"/>
        <end position="193"/>
    </location>
</feature>
<evidence type="ECO:0000259" key="7">
    <source>
        <dbReference type="Pfam" id="PF06813"/>
    </source>
</evidence>
<evidence type="ECO:0000259" key="8">
    <source>
        <dbReference type="Pfam" id="PF23262"/>
    </source>
</evidence>
<sequence length="664" mass="71006">MFYFSSWSTFSASVVIMLSSGLNYTYSMWGPALQKRFNYSESQLSGLATACSVGSYLNIVPGIFYDKMKQHHRAGPKLILLAGVALQFCGFLGLWLAGAGRFSPPFWFVCAMGLLACNCGPWFETAAMVTSVRNFEADRGVVVSVCKACLGLSAAFYTTLYQATYSPDALGFLLLLALVPAASVLACTPFVNFVPVARGNSGPRAHGFLIAYAAIGSLIVYQLLNTLGAQQMPWNDHAWLRIASLVILLIPIAAIPFMYGRIIVKEIRRPDLRDGDEAQNEAGRPTMGSQASLDSLASPRPSSSVLHELSEAPESPCDDDPNKPLLRKIQSALEPFSRELRQRNRTPLECLVSTQFWLLFFIHFVASGTGFVLTSNLGTILRLLGATPDQSAVALSVYSTANAVGRACSGIAAEMLARRFKTPRAALFIPVAAVLLCVNLMMAGSSPATLLSAYAAGGFACGVSMGLAPAVTADCLGVKNMASNYAMVQAAPAISSYALAHKLFTFFYSGGVAGECQGAGCLAGTFAVLSGLSAVALMSACVLCLKTVRLYKKLQAKDSLMRQKEGLKMHNAVQEDLLLQINVHTAELETLFSRIQDAVQSAAGDLHRMKPELLGSRCASVLLDAASDAARGEQVIQQIRLRHSRYLGSGLGQLLQAASQPPQG</sequence>
<evidence type="ECO:0000256" key="4">
    <source>
        <dbReference type="ARBA" id="ARBA00023136"/>
    </source>
</evidence>
<dbReference type="AlphaFoldDB" id="A0A061S149"/>
<feature type="transmembrane region" description="Helical" evidence="6">
    <location>
        <begin position="106"/>
        <end position="129"/>
    </location>
</feature>
<feature type="transmembrane region" description="Helical" evidence="6">
    <location>
        <begin position="524"/>
        <end position="545"/>
    </location>
</feature>
<dbReference type="InterPro" id="IPR036259">
    <property type="entry name" value="MFS_trans_sf"/>
</dbReference>
<feature type="transmembrane region" description="Helical" evidence="6">
    <location>
        <begin position="78"/>
        <end position="100"/>
    </location>
</feature>
<feature type="transmembrane region" description="Helical" evidence="6">
    <location>
        <begin position="393"/>
        <end position="413"/>
    </location>
</feature>
<keyword evidence="2 6" id="KW-0812">Transmembrane</keyword>
<keyword evidence="4 6" id="KW-0472">Membrane</keyword>
<reference evidence="9" key="1">
    <citation type="submission" date="2014-05" db="EMBL/GenBank/DDBJ databases">
        <title>The transcriptome of the halophilic microalga Tetraselmis sp. GSL018 isolated from the Great Salt Lake, Utah.</title>
        <authorList>
            <person name="Jinkerson R.E."/>
            <person name="D'Adamo S."/>
            <person name="Posewitz M.C."/>
        </authorList>
    </citation>
    <scope>NUCLEOTIDE SEQUENCE</scope>
    <source>
        <strain evidence="9">GSL018</strain>
    </source>
</reference>
<feature type="transmembrane region" description="Helical" evidence="6">
    <location>
        <begin position="46"/>
        <end position="66"/>
    </location>
</feature>
<evidence type="ECO:0000256" key="5">
    <source>
        <dbReference type="SAM" id="MobiDB-lite"/>
    </source>
</evidence>
<feature type="transmembrane region" description="Helical" evidence="6">
    <location>
        <begin position="7"/>
        <end position="26"/>
    </location>
</feature>
<evidence type="ECO:0000256" key="2">
    <source>
        <dbReference type="ARBA" id="ARBA00022692"/>
    </source>
</evidence>
<protein>
    <submittedName>
        <fullName evidence="9">Mfs general substrate transporter</fullName>
    </submittedName>
</protein>
<dbReference type="GO" id="GO:0016020">
    <property type="term" value="C:membrane"/>
    <property type="evidence" value="ECO:0007669"/>
    <property type="project" value="UniProtKB-SubCell"/>
</dbReference>
<dbReference type="Gene3D" id="1.20.1250.20">
    <property type="entry name" value="MFS general substrate transporter like domains"/>
    <property type="match status" value="2"/>
</dbReference>
<proteinExistence type="predicted"/>
<feature type="transmembrane region" description="Helical" evidence="6">
    <location>
        <begin position="451"/>
        <end position="473"/>
    </location>
</feature>
<feature type="transmembrane region" description="Helical" evidence="6">
    <location>
        <begin position="350"/>
        <end position="373"/>
    </location>
</feature>
<feature type="transmembrane region" description="Helical" evidence="6">
    <location>
        <begin position="141"/>
        <end position="163"/>
    </location>
</feature>
<feature type="region of interest" description="Disordered" evidence="5">
    <location>
        <begin position="274"/>
        <end position="324"/>
    </location>
</feature>
<dbReference type="Pfam" id="PF06813">
    <property type="entry name" value="Nodulin-like"/>
    <property type="match status" value="1"/>
</dbReference>
<evidence type="ECO:0000256" key="1">
    <source>
        <dbReference type="ARBA" id="ARBA00004141"/>
    </source>
</evidence>
<feature type="domain" description="Nodulin-like" evidence="7">
    <location>
        <begin position="7"/>
        <end position="253"/>
    </location>
</feature>
<organism evidence="9">
    <name type="scientific">Tetraselmis sp. GSL018</name>
    <dbReference type="NCBI Taxonomy" id="582737"/>
    <lineage>
        <taxon>Eukaryota</taxon>
        <taxon>Viridiplantae</taxon>
        <taxon>Chlorophyta</taxon>
        <taxon>core chlorophytes</taxon>
        <taxon>Chlorodendrophyceae</taxon>
        <taxon>Chlorodendrales</taxon>
        <taxon>Chlorodendraceae</taxon>
        <taxon>Tetraselmis</taxon>
    </lineage>
</organism>
<feature type="transmembrane region" description="Helical" evidence="6">
    <location>
        <begin position="485"/>
        <end position="504"/>
    </location>
</feature>
<evidence type="ECO:0000256" key="3">
    <source>
        <dbReference type="ARBA" id="ARBA00022989"/>
    </source>
</evidence>
<accession>A0A061S149</accession>
<dbReference type="Pfam" id="PF23262">
    <property type="entry name" value="NFD4_C"/>
    <property type="match status" value="1"/>
</dbReference>
<feature type="transmembrane region" description="Helical" evidence="6">
    <location>
        <begin position="425"/>
        <end position="445"/>
    </location>
</feature>
<feature type="domain" description="NFD4 C-terminal" evidence="8">
    <location>
        <begin position="353"/>
        <end position="550"/>
    </location>
</feature>
<name>A0A061S149_9CHLO</name>
<dbReference type="SUPFAM" id="SSF103473">
    <property type="entry name" value="MFS general substrate transporter"/>
    <property type="match status" value="2"/>
</dbReference>
<dbReference type="PANTHER" id="PTHR21576">
    <property type="entry name" value="UNCHARACTERIZED NODULIN-LIKE PROTEIN"/>
    <property type="match status" value="1"/>
</dbReference>
<gene>
    <name evidence="9" type="ORF">TSPGSL018_16349</name>
</gene>
<evidence type="ECO:0000313" key="9">
    <source>
        <dbReference type="EMBL" id="JAC77973.1"/>
    </source>
</evidence>
<evidence type="ECO:0000256" key="6">
    <source>
        <dbReference type="SAM" id="Phobius"/>
    </source>
</evidence>
<dbReference type="PANTHER" id="PTHR21576:SF158">
    <property type="entry name" value="RIBOSOMAL RNA-PROCESSING PROTEIN 12-LIKE CONSERVED DOMAIN-CONTAINING PROTEIN"/>
    <property type="match status" value="1"/>
</dbReference>